<evidence type="ECO:0000256" key="3">
    <source>
        <dbReference type="ARBA" id="ARBA00022525"/>
    </source>
</evidence>
<evidence type="ECO:0000259" key="7">
    <source>
        <dbReference type="Pfam" id="PF15711"/>
    </source>
</evidence>
<reference evidence="9" key="1">
    <citation type="journal article" date="2002" name="Science">
        <title>The draft genome of Ciona intestinalis: insights into chordate and vertebrate origins.</title>
        <authorList>
            <person name="Dehal P."/>
            <person name="Satou Y."/>
            <person name="Campbell R.K."/>
            <person name="Chapman J."/>
            <person name="Degnan B."/>
            <person name="De Tomaso A."/>
            <person name="Davidson B."/>
            <person name="Di Gregorio A."/>
            <person name="Gelpke M."/>
            <person name="Goodstein D.M."/>
            <person name="Harafuji N."/>
            <person name="Hastings K.E."/>
            <person name="Ho I."/>
            <person name="Hotta K."/>
            <person name="Huang W."/>
            <person name="Kawashima T."/>
            <person name="Lemaire P."/>
            <person name="Martinez D."/>
            <person name="Meinertzhagen I.A."/>
            <person name="Necula S."/>
            <person name="Nonaka M."/>
            <person name="Putnam N."/>
            <person name="Rash S."/>
            <person name="Saiga H."/>
            <person name="Satake M."/>
            <person name="Terry A."/>
            <person name="Yamada L."/>
            <person name="Wang H.G."/>
            <person name="Awazu S."/>
            <person name="Azumi K."/>
            <person name="Boore J."/>
            <person name="Branno M."/>
            <person name="Chin-Bow S."/>
            <person name="DeSantis R."/>
            <person name="Doyle S."/>
            <person name="Francino P."/>
            <person name="Keys D.N."/>
            <person name="Haga S."/>
            <person name="Hayashi H."/>
            <person name="Hino K."/>
            <person name="Imai K.S."/>
            <person name="Inaba K."/>
            <person name="Kano S."/>
            <person name="Kobayashi K."/>
            <person name="Kobayashi M."/>
            <person name="Lee B.I."/>
            <person name="Makabe K.W."/>
            <person name="Manohar C."/>
            <person name="Matassi G."/>
            <person name="Medina M."/>
            <person name="Mochizuki Y."/>
            <person name="Mount S."/>
            <person name="Morishita T."/>
            <person name="Miura S."/>
            <person name="Nakayama A."/>
            <person name="Nishizaka S."/>
            <person name="Nomoto H."/>
            <person name="Ohta F."/>
            <person name="Oishi K."/>
            <person name="Rigoutsos I."/>
            <person name="Sano M."/>
            <person name="Sasaki A."/>
            <person name="Sasakura Y."/>
            <person name="Shoguchi E."/>
            <person name="Shin-i T."/>
            <person name="Spagnuolo A."/>
            <person name="Stainier D."/>
            <person name="Suzuki M.M."/>
            <person name="Tassy O."/>
            <person name="Takatori N."/>
            <person name="Tokuoka M."/>
            <person name="Yagi K."/>
            <person name="Yoshizaki F."/>
            <person name="Wada S."/>
            <person name="Zhang C."/>
            <person name="Hyatt P.D."/>
            <person name="Larimer F."/>
            <person name="Detter C."/>
            <person name="Doggett N."/>
            <person name="Glavina T."/>
            <person name="Hawkins T."/>
            <person name="Richardson P."/>
            <person name="Lucas S."/>
            <person name="Kohara Y."/>
            <person name="Levine M."/>
            <person name="Satoh N."/>
            <person name="Rokhsar D.S."/>
        </authorList>
    </citation>
    <scope>NUCLEOTIDE SEQUENCE [LARGE SCALE GENOMIC DNA]</scope>
</reference>
<dbReference type="AlphaFoldDB" id="F6ZR93"/>
<evidence type="ECO:0000313" key="8">
    <source>
        <dbReference type="Ensembl" id="ENSCINP00000004281.3"/>
    </source>
</evidence>
<proteinExistence type="inferred from homology"/>
<dbReference type="InterPro" id="IPR039220">
    <property type="entry name" value="FAM3"/>
</dbReference>
<name>F6ZR93_CIOIN</name>
<reference evidence="8" key="2">
    <citation type="submission" date="2025-08" db="UniProtKB">
        <authorList>
            <consortium name="Ensembl"/>
        </authorList>
    </citation>
    <scope>IDENTIFICATION</scope>
</reference>
<sequence length="197" mass="21717">MACRNTGILRFFLVGILLFLSWYTFQLYAELFGRLSVKSSPQVVQNTADSAGKATVAKIKIDDPDALVDKNVIKSAEEEWDNNQGLMQPNVIKINKNPCAMSTTCTQDQFSFKIITGAANVIGPSVCFNGTIIMKNPLNNVDRGMNIAVVNGITGESVKQIVFDLYGKDSTELKAFLKELKPEHIILVTTYDDAAFK</sequence>
<evidence type="ECO:0000256" key="5">
    <source>
        <dbReference type="ARBA" id="ARBA00023157"/>
    </source>
</evidence>
<dbReference type="Ensembl" id="ENSCINT00000004281.3">
    <property type="protein sequence ID" value="ENSCINP00000004281.3"/>
    <property type="gene ID" value="ENSCING00000017296.2"/>
</dbReference>
<organism evidence="8 9">
    <name type="scientific">Ciona intestinalis</name>
    <name type="common">Transparent sea squirt</name>
    <name type="synonym">Ascidia intestinalis</name>
    <dbReference type="NCBI Taxonomy" id="7719"/>
    <lineage>
        <taxon>Eukaryota</taxon>
        <taxon>Metazoa</taxon>
        <taxon>Chordata</taxon>
        <taxon>Tunicata</taxon>
        <taxon>Ascidiacea</taxon>
        <taxon>Phlebobranchia</taxon>
        <taxon>Cionidae</taxon>
        <taxon>Ciona</taxon>
    </lineage>
</organism>
<dbReference type="PANTHER" id="PTHR14592">
    <property type="entry name" value="UNCHARACTERIZED FAM3"/>
    <property type="match status" value="1"/>
</dbReference>
<keyword evidence="6" id="KW-1133">Transmembrane helix</keyword>
<keyword evidence="6" id="KW-0472">Membrane</keyword>
<keyword evidence="9" id="KW-1185">Reference proteome</keyword>
<evidence type="ECO:0000313" key="9">
    <source>
        <dbReference type="Proteomes" id="UP000008144"/>
    </source>
</evidence>
<dbReference type="OMA" id="FNGTIIM"/>
<feature type="domain" description="ILEI/PANDER" evidence="7">
    <location>
        <begin position="143"/>
        <end position="195"/>
    </location>
</feature>
<keyword evidence="5" id="KW-1015">Disulfide bond</keyword>
<reference evidence="8" key="3">
    <citation type="submission" date="2025-09" db="UniProtKB">
        <authorList>
            <consortium name="Ensembl"/>
        </authorList>
    </citation>
    <scope>IDENTIFICATION</scope>
</reference>
<dbReference type="HOGENOM" id="CLU_096285_0_0_1"/>
<keyword evidence="6" id="KW-0812">Transmembrane</keyword>
<dbReference type="GO" id="GO:0005576">
    <property type="term" value="C:extracellular region"/>
    <property type="evidence" value="ECO:0007669"/>
    <property type="project" value="UniProtKB-SubCell"/>
</dbReference>
<keyword evidence="3" id="KW-0964">Secreted</keyword>
<protein>
    <recommendedName>
        <fullName evidence="7">ILEI/PANDER domain-containing protein</fullName>
    </recommendedName>
</protein>
<keyword evidence="4" id="KW-0732">Signal</keyword>
<evidence type="ECO:0000256" key="2">
    <source>
        <dbReference type="ARBA" id="ARBA00010905"/>
    </source>
</evidence>
<dbReference type="Proteomes" id="UP000008144">
    <property type="component" value="Unassembled WGS sequence"/>
</dbReference>
<accession>F6ZR93</accession>
<evidence type="ECO:0000256" key="4">
    <source>
        <dbReference type="ARBA" id="ARBA00022729"/>
    </source>
</evidence>
<evidence type="ECO:0000256" key="1">
    <source>
        <dbReference type="ARBA" id="ARBA00004613"/>
    </source>
</evidence>
<comment type="subcellular location">
    <subcellularLocation>
        <location evidence="1">Secreted</location>
    </subcellularLocation>
</comment>
<dbReference type="GeneTree" id="ENSGT00950000183004"/>
<comment type="similarity">
    <text evidence="2">Belongs to the FAM3 family.</text>
</comment>
<feature type="transmembrane region" description="Helical" evidence="6">
    <location>
        <begin position="7"/>
        <end position="25"/>
    </location>
</feature>
<dbReference type="InterPro" id="IPR039477">
    <property type="entry name" value="ILEI/PANDER_dom"/>
</dbReference>
<dbReference type="Pfam" id="PF15711">
    <property type="entry name" value="ILEI"/>
    <property type="match status" value="1"/>
</dbReference>
<dbReference type="InParanoid" id="F6ZR93"/>
<evidence type="ECO:0000256" key="6">
    <source>
        <dbReference type="SAM" id="Phobius"/>
    </source>
</evidence>
<dbReference type="PROSITE" id="PS52031">
    <property type="entry name" value="GG_LECTIN"/>
    <property type="match status" value="1"/>
</dbReference>